<dbReference type="Gene3D" id="1.10.443.10">
    <property type="entry name" value="Intergrase catalytic core"/>
    <property type="match status" value="1"/>
</dbReference>
<reference evidence="5 6" key="1">
    <citation type="submission" date="2024-02" db="EMBL/GenBank/DDBJ databases">
        <title>Bacteria isolated from the canopy kelp, Nereocystis luetkeana.</title>
        <authorList>
            <person name="Pfister C.A."/>
            <person name="Younker I.T."/>
            <person name="Light S.H."/>
        </authorList>
    </citation>
    <scope>NUCLEOTIDE SEQUENCE [LARGE SCALE GENOMIC DNA]</scope>
    <source>
        <strain evidence="5 6">TI.1.03</strain>
    </source>
</reference>
<dbReference type="PANTHER" id="PTHR30349">
    <property type="entry name" value="PHAGE INTEGRASE-RELATED"/>
    <property type="match status" value="1"/>
</dbReference>
<gene>
    <name evidence="5" type="ORF">V6257_20515</name>
</gene>
<dbReference type="RefSeq" id="WP_341604138.1">
    <property type="nucleotide sequence ID" value="NZ_JBAKAW010000160.1"/>
</dbReference>
<keyword evidence="3" id="KW-0233">DNA recombination</keyword>
<evidence type="ECO:0000256" key="3">
    <source>
        <dbReference type="ARBA" id="ARBA00023172"/>
    </source>
</evidence>
<sequence>IKKPVQKSGITKIITPHTLRHSFATNLLQNGADIRTVQTQLAHSDVRTTQIIPAV</sequence>
<feature type="domain" description="Tyr recombinase" evidence="4">
    <location>
        <begin position="1"/>
        <end position="55"/>
    </location>
</feature>
<dbReference type="InterPro" id="IPR011010">
    <property type="entry name" value="DNA_brk_join_enz"/>
</dbReference>
<dbReference type="EMBL" id="JBAKAW010000160">
    <property type="protein sequence ID" value="MEL0657381.1"/>
    <property type="molecule type" value="Genomic_DNA"/>
</dbReference>
<keyword evidence="6" id="KW-1185">Reference proteome</keyword>
<dbReference type="InterPro" id="IPR002104">
    <property type="entry name" value="Integrase_catalytic"/>
</dbReference>
<dbReference type="Pfam" id="PF00589">
    <property type="entry name" value="Phage_integrase"/>
    <property type="match status" value="1"/>
</dbReference>
<evidence type="ECO:0000256" key="1">
    <source>
        <dbReference type="ARBA" id="ARBA00022829"/>
    </source>
</evidence>
<evidence type="ECO:0000256" key="2">
    <source>
        <dbReference type="ARBA" id="ARBA00022908"/>
    </source>
</evidence>
<dbReference type="InterPro" id="IPR013762">
    <property type="entry name" value="Integrase-like_cat_sf"/>
</dbReference>
<protein>
    <submittedName>
        <fullName evidence="5">Tyrosine-type recombinase/integrase</fullName>
    </submittedName>
</protein>
<evidence type="ECO:0000313" key="6">
    <source>
        <dbReference type="Proteomes" id="UP001371391"/>
    </source>
</evidence>
<evidence type="ECO:0000259" key="4">
    <source>
        <dbReference type="PROSITE" id="PS51898"/>
    </source>
</evidence>
<dbReference type="PANTHER" id="PTHR30349:SF81">
    <property type="entry name" value="TYROSINE RECOMBINASE XERC"/>
    <property type="match status" value="1"/>
</dbReference>
<name>A0ABU9H6W1_9GAMM</name>
<dbReference type="SUPFAM" id="SSF56349">
    <property type="entry name" value="DNA breaking-rejoining enzymes"/>
    <property type="match status" value="1"/>
</dbReference>
<evidence type="ECO:0000313" key="5">
    <source>
        <dbReference type="EMBL" id="MEL0657381.1"/>
    </source>
</evidence>
<organism evidence="5 6">
    <name type="scientific">Pseudoalteromonas issachenkonii</name>
    <dbReference type="NCBI Taxonomy" id="152297"/>
    <lineage>
        <taxon>Bacteria</taxon>
        <taxon>Pseudomonadati</taxon>
        <taxon>Pseudomonadota</taxon>
        <taxon>Gammaproteobacteria</taxon>
        <taxon>Alteromonadales</taxon>
        <taxon>Pseudoalteromonadaceae</taxon>
        <taxon>Pseudoalteromonas</taxon>
    </lineage>
</organism>
<dbReference type="InterPro" id="IPR050090">
    <property type="entry name" value="Tyrosine_recombinase_XerCD"/>
</dbReference>
<dbReference type="PROSITE" id="PS51898">
    <property type="entry name" value="TYR_RECOMBINASE"/>
    <property type="match status" value="1"/>
</dbReference>
<accession>A0ABU9H6W1</accession>
<keyword evidence="1" id="KW-0159">Chromosome partition</keyword>
<dbReference type="Proteomes" id="UP001371391">
    <property type="component" value="Unassembled WGS sequence"/>
</dbReference>
<proteinExistence type="predicted"/>
<keyword evidence="2" id="KW-0229">DNA integration</keyword>
<feature type="non-terminal residue" evidence="5">
    <location>
        <position position="1"/>
    </location>
</feature>
<comment type="caution">
    <text evidence="5">The sequence shown here is derived from an EMBL/GenBank/DDBJ whole genome shotgun (WGS) entry which is preliminary data.</text>
</comment>